<evidence type="ECO:0000256" key="2">
    <source>
        <dbReference type="ARBA" id="ARBA00022679"/>
    </source>
</evidence>
<dbReference type="PANTHER" id="PTHR22916">
    <property type="entry name" value="GLYCOSYLTRANSFERASE"/>
    <property type="match status" value="1"/>
</dbReference>
<reference evidence="4" key="1">
    <citation type="submission" date="2023-07" db="EMBL/GenBank/DDBJ databases">
        <title>Whole Genome Sequencing of Colonoscopy isolates.</title>
        <authorList>
            <person name="Surve S.V."/>
            <person name="Valls R.A."/>
            <person name="Barrak K.E."/>
            <person name="Gardner T.B."/>
            <person name="O'Toole G.A."/>
        </authorList>
    </citation>
    <scope>NUCLEOTIDE SEQUENCE</scope>
    <source>
        <strain evidence="4">GP0119</strain>
    </source>
</reference>
<protein>
    <submittedName>
        <fullName evidence="4">Glycosyltransferase family 2 protein</fullName>
        <ecNumber evidence="4">2.4.-.-</ecNumber>
    </submittedName>
</protein>
<keyword evidence="1 4" id="KW-0328">Glycosyltransferase</keyword>
<evidence type="ECO:0000313" key="5">
    <source>
        <dbReference type="Proteomes" id="UP001170023"/>
    </source>
</evidence>
<dbReference type="InterPro" id="IPR029044">
    <property type="entry name" value="Nucleotide-diphossugar_trans"/>
</dbReference>
<dbReference type="EMBL" id="JAUONL010000019">
    <property type="protein sequence ID" value="MDO6359525.1"/>
    <property type="molecule type" value="Genomic_DNA"/>
</dbReference>
<dbReference type="Proteomes" id="UP001170023">
    <property type="component" value="Unassembled WGS sequence"/>
</dbReference>
<proteinExistence type="predicted"/>
<dbReference type="Gene3D" id="3.90.550.10">
    <property type="entry name" value="Spore Coat Polysaccharide Biosynthesis Protein SpsA, Chain A"/>
    <property type="match status" value="1"/>
</dbReference>
<keyword evidence="2 4" id="KW-0808">Transferase</keyword>
<dbReference type="AlphaFoldDB" id="A0AAW7WTU2"/>
<sequence length="320" mass="36601">MCNVSNPQISVIIPIYKAEEHLSRCIDSILNQNFVNFELVLVDDGSPDGSGAICDEYALHDERIKVVHQKNGGVTSARSVGVNTSTGEYITFVDADDSLPHNALTLFYAATENGLYDIVVGKYDVNTHFQGNILTVREYQKNCIFGDVVPPAPWAKLFERSLFTAETFNIPREITKGEDMLMNIRLAFQNQKSVRLLDEVVYNYVPLPSGCMSNFLESQGYEANYHFFLLASIPTEKQKDFVQEMIETRLNGLKLISLQRPEEVIRRTAYKQQLLDDIKNLKRPLQHLDKLVLYGQSCFSFKLYFFITRVKNKLCRLFQL</sequence>
<dbReference type="EC" id="2.4.-.-" evidence="4"/>
<name>A0AAW7WTU2_9BACE</name>
<dbReference type="SUPFAM" id="SSF53448">
    <property type="entry name" value="Nucleotide-diphospho-sugar transferases"/>
    <property type="match status" value="1"/>
</dbReference>
<comment type="caution">
    <text evidence="4">The sequence shown here is derived from an EMBL/GenBank/DDBJ whole genome shotgun (WGS) entry which is preliminary data.</text>
</comment>
<dbReference type="Pfam" id="PF00535">
    <property type="entry name" value="Glycos_transf_2"/>
    <property type="match status" value="1"/>
</dbReference>
<dbReference type="RefSeq" id="WP_138332871.1">
    <property type="nucleotide sequence ID" value="NZ_JADMYS010000002.1"/>
</dbReference>
<feature type="domain" description="Glycosyltransferase 2-like" evidence="3">
    <location>
        <begin position="10"/>
        <end position="136"/>
    </location>
</feature>
<accession>A0AAW7WTU2</accession>
<evidence type="ECO:0000259" key="3">
    <source>
        <dbReference type="Pfam" id="PF00535"/>
    </source>
</evidence>
<gene>
    <name evidence="4" type="ORF">Q4469_17925</name>
</gene>
<dbReference type="CDD" id="cd00761">
    <property type="entry name" value="Glyco_tranf_GTA_type"/>
    <property type="match status" value="1"/>
</dbReference>
<dbReference type="InterPro" id="IPR001173">
    <property type="entry name" value="Glyco_trans_2-like"/>
</dbReference>
<dbReference type="PANTHER" id="PTHR22916:SF51">
    <property type="entry name" value="GLYCOSYLTRANSFERASE EPSH-RELATED"/>
    <property type="match status" value="1"/>
</dbReference>
<evidence type="ECO:0000313" key="4">
    <source>
        <dbReference type="EMBL" id="MDO6359525.1"/>
    </source>
</evidence>
<dbReference type="GO" id="GO:0016758">
    <property type="term" value="F:hexosyltransferase activity"/>
    <property type="evidence" value="ECO:0007669"/>
    <property type="project" value="UniProtKB-ARBA"/>
</dbReference>
<evidence type="ECO:0000256" key="1">
    <source>
        <dbReference type="ARBA" id="ARBA00022676"/>
    </source>
</evidence>
<organism evidence="4 5">
    <name type="scientific">Bacteroides caccae</name>
    <dbReference type="NCBI Taxonomy" id="47678"/>
    <lineage>
        <taxon>Bacteria</taxon>
        <taxon>Pseudomonadati</taxon>
        <taxon>Bacteroidota</taxon>
        <taxon>Bacteroidia</taxon>
        <taxon>Bacteroidales</taxon>
        <taxon>Bacteroidaceae</taxon>
        <taxon>Bacteroides</taxon>
    </lineage>
</organism>